<sequence length="80" mass="9584">CRRRRRAKPRRPTAPWWATRPRRPRAGRSKRRPKRRRRPSRGRRPGRRRPRPRGRKRNATDSGARTRGAWVGSRTTSPDV</sequence>
<evidence type="ECO:0000313" key="2">
    <source>
        <dbReference type="EMBL" id="CAA9459883.1"/>
    </source>
</evidence>
<protein>
    <submittedName>
        <fullName evidence="2">Uncharacterized protein</fullName>
    </submittedName>
</protein>
<organism evidence="2">
    <name type="scientific">uncultured Rubrobacteraceae bacterium</name>
    <dbReference type="NCBI Taxonomy" id="349277"/>
    <lineage>
        <taxon>Bacteria</taxon>
        <taxon>Bacillati</taxon>
        <taxon>Actinomycetota</taxon>
        <taxon>Rubrobacteria</taxon>
        <taxon>Rubrobacterales</taxon>
        <taxon>Rubrobacteraceae</taxon>
        <taxon>environmental samples</taxon>
    </lineage>
</organism>
<feature type="compositionally biased region" description="Basic residues" evidence="1">
    <location>
        <begin position="20"/>
        <end position="57"/>
    </location>
</feature>
<gene>
    <name evidence="2" type="ORF">AVDCRST_MAG02-2090</name>
</gene>
<dbReference type="EMBL" id="CADCVH010000069">
    <property type="protein sequence ID" value="CAA9459883.1"/>
    <property type="molecule type" value="Genomic_DNA"/>
</dbReference>
<accession>A0A6J4R1D8</accession>
<proteinExistence type="predicted"/>
<feature type="non-terminal residue" evidence="2">
    <location>
        <position position="80"/>
    </location>
</feature>
<feature type="compositionally biased region" description="Basic residues" evidence="1">
    <location>
        <begin position="1"/>
        <end position="11"/>
    </location>
</feature>
<feature type="region of interest" description="Disordered" evidence="1">
    <location>
        <begin position="1"/>
        <end position="80"/>
    </location>
</feature>
<name>A0A6J4R1D8_9ACTN</name>
<reference evidence="2" key="1">
    <citation type="submission" date="2020-02" db="EMBL/GenBank/DDBJ databases">
        <authorList>
            <person name="Meier V. D."/>
        </authorList>
    </citation>
    <scope>NUCLEOTIDE SEQUENCE</scope>
    <source>
        <strain evidence="2">AVDCRST_MAG02</strain>
    </source>
</reference>
<dbReference type="AlphaFoldDB" id="A0A6J4R1D8"/>
<evidence type="ECO:0000256" key="1">
    <source>
        <dbReference type="SAM" id="MobiDB-lite"/>
    </source>
</evidence>
<feature type="non-terminal residue" evidence="2">
    <location>
        <position position="1"/>
    </location>
</feature>